<dbReference type="GO" id="GO:0003677">
    <property type="term" value="F:DNA binding"/>
    <property type="evidence" value="ECO:0007669"/>
    <property type="project" value="UniProtKB-UniRule"/>
</dbReference>
<keyword evidence="7" id="KW-1185">Reference proteome</keyword>
<name>A0A7X8SH66_9BACT</name>
<dbReference type="PANTHER" id="PTHR47506:SF1">
    <property type="entry name" value="HTH-TYPE TRANSCRIPTIONAL REGULATOR YJDC"/>
    <property type="match status" value="1"/>
</dbReference>
<dbReference type="PANTHER" id="PTHR47506">
    <property type="entry name" value="TRANSCRIPTIONAL REGULATORY PROTEIN"/>
    <property type="match status" value="1"/>
</dbReference>
<dbReference type="InterPro" id="IPR023772">
    <property type="entry name" value="DNA-bd_HTH_TetR-type_CS"/>
</dbReference>
<evidence type="ECO:0000313" key="6">
    <source>
        <dbReference type="EMBL" id="NLR90052.1"/>
    </source>
</evidence>
<evidence type="ECO:0000256" key="4">
    <source>
        <dbReference type="PROSITE-ProRule" id="PRU00335"/>
    </source>
</evidence>
<comment type="caution">
    <text evidence="6">The sequence shown here is derived from an EMBL/GenBank/DDBJ whole genome shotgun (WGS) entry which is preliminary data.</text>
</comment>
<keyword evidence="3" id="KW-0804">Transcription</keyword>
<dbReference type="InterPro" id="IPR001647">
    <property type="entry name" value="HTH_TetR"/>
</dbReference>
<dbReference type="PROSITE" id="PS01081">
    <property type="entry name" value="HTH_TETR_1"/>
    <property type="match status" value="1"/>
</dbReference>
<accession>A0A7X8SH66</accession>
<gene>
    <name evidence="6" type="ORF">HGP29_02490</name>
</gene>
<dbReference type="Pfam" id="PF00440">
    <property type="entry name" value="TetR_N"/>
    <property type="match status" value="1"/>
</dbReference>
<dbReference type="PRINTS" id="PR00455">
    <property type="entry name" value="HTHTETR"/>
</dbReference>
<feature type="DNA-binding region" description="H-T-H motif" evidence="4">
    <location>
        <begin position="26"/>
        <end position="45"/>
    </location>
</feature>
<evidence type="ECO:0000256" key="1">
    <source>
        <dbReference type="ARBA" id="ARBA00023015"/>
    </source>
</evidence>
<evidence type="ECO:0000259" key="5">
    <source>
        <dbReference type="PROSITE" id="PS50977"/>
    </source>
</evidence>
<keyword evidence="2 4" id="KW-0238">DNA-binding</keyword>
<dbReference type="Gene3D" id="1.10.357.10">
    <property type="entry name" value="Tetracycline Repressor, domain 2"/>
    <property type="match status" value="1"/>
</dbReference>
<dbReference type="SUPFAM" id="SSF48498">
    <property type="entry name" value="Tetracyclin repressor-like, C-terminal domain"/>
    <property type="match status" value="1"/>
</dbReference>
<evidence type="ECO:0000313" key="7">
    <source>
        <dbReference type="Proteomes" id="UP000585050"/>
    </source>
</evidence>
<protein>
    <submittedName>
        <fullName evidence="6">TetR/AcrR family transcriptional regulator</fullName>
    </submittedName>
</protein>
<evidence type="ECO:0000256" key="2">
    <source>
        <dbReference type="ARBA" id="ARBA00023125"/>
    </source>
</evidence>
<evidence type="ECO:0000256" key="3">
    <source>
        <dbReference type="ARBA" id="ARBA00023163"/>
    </source>
</evidence>
<dbReference type="InterPro" id="IPR036271">
    <property type="entry name" value="Tet_transcr_reg_TetR-rel_C_sf"/>
</dbReference>
<organism evidence="6 7">
    <name type="scientific">Flammeovirga agarivorans</name>
    <dbReference type="NCBI Taxonomy" id="2726742"/>
    <lineage>
        <taxon>Bacteria</taxon>
        <taxon>Pseudomonadati</taxon>
        <taxon>Bacteroidota</taxon>
        <taxon>Cytophagia</taxon>
        <taxon>Cytophagales</taxon>
        <taxon>Flammeovirgaceae</taxon>
        <taxon>Flammeovirga</taxon>
    </lineage>
</organism>
<dbReference type="EMBL" id="JABAIL010000001">
    <property type="protein sequence ID" value="NLR90052.1"/>
    <property type="molecule type" value="Genomic_DNA"/>
</dbReference>
<sequence length="197" mass="22921">MEKDTKTHIITVALQLFEEKGLNKVSLNEVIKASGLSKGAFYHHFKDKKELTSTCIHYYWEDMSNNVVKLPIQDMSLKDALSMILQQFDEAIKRINEGNDNFFEMYLNMLYSIRNDEKILSMSRNYFKKFKQKLSDCIKKEIERGIIREDVDPENTALLITTCTEGHGLLSSANIYDSPNQKLEIIYDQIYKSITTK</sequence>
<feature type="domain" description="HTH tetR-type" evidence="5">
    <location>
        <begin position="3"/>
        <end position="63"/>
    </location>
</feature>
<keyword evidence="1" id="KW-0805">Transcription regulation</keyword>
<dbReference type="Proteomes" id="UP000585050">
    <property type="component" value="Unassembled WGS sequence"/>
</dbReference>
<dbReference type="PROSITE" id="PS50977">
    <property type="entry name" value="HTH_TETR_2"/>
    <property type="match status" value="1"/>
</dbReference>
<proteinExistence type="predicted"/>
<dbReference type="SUPFAM" id="SSF46689">
    <property type="entry name" value="Homeodomain-like"/>
    <property type="match status" value="1"/>
</dbReference>
<dbReference type="RefSeq" id="WP_168880731.1">
    <property type="nucleotide sequence ID" value="NZ_JABAIL010000001.1"/>
</dbReference>
<dbReference type="InterPro" id="IPR009057">
    <property type="entry name" value="Homeodomain-like_sf"/>
</dbReference>
<reference evidence="6 7" key="1">
    <citation type="submission" date="2020-04" db="EMBL/GenBank/DDBJ databases">
        <title>Flammeovirga sp. SR4, a novel species isolated from seawater.</title>
        <authorList>
            <person name="Wang X."/>
        </authorList>
    </citation>
    <scope>NUCLEOTIDE SEQUENCE [LARGE SCALE GENOMIC DNA]</scope>
    <source>
        <strain evidence="6 7">SR4</strain>
    </source>
</reference>
<dbReference type="AlphaFoldDB" id="A0A7X8SH66"/>